<evidence type="ECO:0000259" key="16">
    <source>
        <dbReference type="PROSITE" id="PS51145"/>
    </source>
</evidence>
<dbReference type="Pfam" id="PF00090">
    <property type="entry name" value="TSP_1"/>
    <property type="match status" value="1"/>
</dbReference>
<evidence type="ECO:0000256" key="8">
    <source>
        <dbReference type="ARBA" id="ARBA00023157"/>
    </source>
</evidence>
<reference evidence="17 18" key="1">
    <citation type="submission" date="2024-08" db="EMBL/GenBank/DDBJ databases">
        <authorList>
            <person name="Cucini C."/>
            <person name="Frati F."/>
        </authorList>
    </citation>
    <scope>NUCLEOTIDE SEQUENCE [LARGE SCALE GENOMIC DNA]</scope>
</reference>
<proteinExistence type="inferred from homology"/>
<dbReference type="PROSITE" id="PS50835">
    <property type="entry name" value="IG_LIKE"/>
    <property type="match status" value="1"/>
</dbReference>
<evidence type="ECO:0000313" key="18">
    <source>
        <dbReference type="Proteomes" id="UP001642540"/>
    </source>
</evidence>
<evidence type="ECO:0000256" key="3">
    <source>
        <dbReference type="ARBA" id="ARBA00022473"/>
    </source>
</evidence>
<evidence type="ECO:0000313" key="17">
    <source>
        <dbReference type="EMBL" id="CAL8106597.1"/>
    </source>
</evidence>
<evidence type="ECO:0000256" key="12">
    <source>
        <dbReference type="RuleBase" id="RU367033"/>
    </source>
</evidence>
<dbReference type="SMART" id="SM00409">
    <property type="entry name" value="IG"/>
    <property type="match status" value="2"/>
</dbReference>
<keyword evidence="3 12" id="KW-0217">Developmental protein</keyword>
<keyword evidence="9 12" id="KW-0675">Receptor</keyword>
<dbReference type="SMART" id="SM00408">
    <property type="entry name" value="IGc2"/>
    <property type="match status" value="1"/>
</dbReference>
<evidence type="ECO:0000256" key="13">
    <source>
        <dbReference type="SAM" id="MobiDB-lite"/>
    </source>
</evidence>
<gene>
    <name evidence="17" type="ORF">ODALV1_LOCUS12406</name>
</gene>
<feature type="transmembrane region" description="Helical" evidence="12">
    <location>
        <begin position="401"/>
        <end position="422"/>
    </location>
</feature>
<dbReference type="PANTHER" id="PTHR12582:SF47">
    <property type="entry name" value="NETRIN RECEPTOR UNC-5"/>
    <property type="match status" value="1"/>
</dbReference>
<comment type="function">
    <text evidence="12">Receptor for netrin required for axon guidance. Mediates axon repulsion of neuronal growth cones in the developing nervous system upon ligand binding.</text>
</comment>
<dbReference type="InterPro" id="IPR007110">
    <property type="entry name" value="Ig-like_dom"/>
</dbReference>
<evidence type="ECO:0000256" key="9">
    <source>
        <dbReference type="ARBA" id="ARBA00023170"/>
    </source>
</evidence>
<comment type="caution">
    <text evidence="17">The sequence shown here is derived from an EMBL/GenBank/DDBJ whole genome shotgun (WGS) entry which is preliminary data.</text>
</comment>
<evidence type="ECO:0000256" key="6">
    <source>
        <dbReference type="ARBA" id="ARBA00022989"/>
    </source>
</evidence>
<evidence type="ECO:0000256" key="11">
    <source>
        <dbReference type="ARBA" id="ARBA00023319"/>
    </source>
</evidence>
<evidence type="ECO:0000259" key="14">
    <source>
        <dbReference type="PROSITE" id="PS50017"/>
    </source>
</evidence>
<keyword evidence="5" id="KW-0732">Signal</keyword>
<dbReference type="InterPro" id="IPR013783">
    <property type="entry name" value="Ig-like_fold"/>
</dbReference>
<dbReference type="InterPro" id="IPR036383">
    <property type="entry name" value="TSP1_rpt_sf"/>
</dbReference>
<dbReference type="InterPro" id="IPR037936">
    <property type="entry name" value="UNC5A-D"/>
</dbReference>
<dbReference type="SMART" id="SM00218">
    <property type="entry name" value="ZU5"/>
    <property type="match status" value="1"/>
</dbReference>
<evidence type="ECO:0000256" key="10">
    <source>
        <dbReference type="ARBA" id="ARBA00023180"/>
    </source>
</evidence>
<dbReference type="Gene3D" id="1.10.533.10">
    <property type="entry name" value="Death Domain, Fas"/>
    <property type="match status" value="1"/>
</dbReference>
<keyword evidence="11 12" id="KW-0393">Immunoglobulin domain</keyword>
<evidence type="ECO:0000256" key="7">
    <source>
        <dbReference type="ARBA" id="ARBA00023136"/>
    </source>
</evidence>
<organism evidence="17 18">
    <name type="scientific">Orchesella dallaii</name>
    <dbReference type="NCBI Taxonomy" id="48710"/>
    <lineage>
        <taxon>Eukaryota</taxon>
        <taxon>Metazoa</taxon>
        <taxon>Ecdysozoa</taxon>
        <taxon>Arthropoda</taxon>
        <taxon>Hexapoda</taxon>
        <taxon>Collembola</taxon>
        <taxon>Entomobryomorpha</taxon>
        <taxon>Entomobryoidea</taxon>
        <taxon>Orchesellidae</taxon>
        <taxon>Orchesellinae</taxon>
        <taxon>Orchesella</taxon>
    </lineage>
</organism>
<dbReference type="SUPFAM" id="SSF82895">
    <property type="entry name" value="TSP-1 type 1 repeat"/>
    <property type="match status" value="2"/>
</dbReference>
<dbReference type="CDD" id="cd08781">
    <property type="entry name" value="Death_UNC5-like"/>
    <property type="match status" value="1"/>
</dbReference>
<dbReference type="PROSITE" id="PS50092">
    <property type="entry name" value="TSP1"/>
    <property type="match status" value="2"/>
</dbReference>
<evidence type="ECO:0000259" key="15">
    <source>
        <dbReference type="PROSITE" id="PS50835"/>
    </source>
</evidence>
<keyword evidence="10" id="KW-0325">Glycoprotein</keyword>
<keyword evidence="8" id="KW-1015">Disulfide bond</keyword>
<dbReference type="InterPro" id="IPR000906">
    <property type="entry name" value="ZU5_dom"/>
</dbReference>
<keyword evidence="7 12" id="KW-0472">Membrane</keyword>
<feature type="domain" description="ZU5" evidence="16">
    <location>
        <begin position="649"/>
        <end position="753"/>
    </location>
</feature>
<dbReference type="Pfam" id="PF07679">
    <property type="entry name" value="I-set"/>
    <property type="match status" value="1"/>
</dbReference>
<dbReference type="Gene3D" id="2.60.40.10">
    <property type="entry name" value="Immunoglobulins"/>
    <property type="match status" value="2"/>
</dbReference>
<evidence type="ECO:0000256" key="4">
    <source>
        <dbReference type="ARBA" id="ARBA00022692"/>
    </source>
</evidence>
<protein>
    <recommendedName>
        <fullName evidence="12">Netrin receptor UNC5</fullName>
    </recommendedName>
</protein>
<feature type="domain" description="Ig-like" evidence="15">
    <location>
        <begin position="177"/>
        <end position="254"/>
    </location>
</feature>
<dbReference type="Pfam" id="PF25609">
    <property type="entry name" value="Unc5_NetrinR_N"/>
    <property type="match status" value="1"/>
</dbReference>
<name>A0ABP1QP82_9HEXA</name>
<dbReference type="Gene3D" id="2.20.100.10">
    <property type="entry name" value="Thrombospondin type-1 (TSP1) repeat"/>
    <property type="match status" value="2"/>
</dbReference>
<keyword evidence="6 12" id="KW-1133">Transmembrane helix</keyword>
<dbReference type="SMART" id="SM00005">
    <property type="entry name" value="DEATH"/>
    <property type="match status" value="1"/>
</dbReference>
<dbReference type="Pfam" id="PF00791">
    <property type="entry name" value="ZU5"/>
    <property type="match status" value="1"/>
</dbReference>
<keyword evidence="18" id="KW-1185">Reference proteome</keyword>
<dbReference type="InterPro" id="IPR036179">
    <property type="entry name" value="Ig-like_dom_sf"/>
</dbReference>
<comment type="similarity">
    <text evidence="2 12">Belongs to the unc-5 family.</text>
</comment>
<comment type="subcellular location">
    <subcellularLocation>
        <location evidence="12">Cell membrane</location>
        <topology evidence="12">Single-pass type I membrane protein</topology>
    </subcellularLocation>
    <subcellularLocation>
        <location evidence="1">Membrane</location>
        <topology evidence="1">Single-pass type I membrane protein</topology>
    </subcellularLocation>
</comment>
<keyword evidence="4 12" id="KW-0812">Transmembrane</keyword>
<accession>A0ABP1QP82</accession>
<dbReference type="InterPro" id="IPR033772">
    <property type="entry name" value="UPA"/>
</dbReference>
<feature type="region of interest" description="Disordered" evidence="13">
    <location>
        <begin position="553"/>
        <end position="622"/>
    </location>
</feature>
<dbReference type="InterPro" id="IPR000884">
    <property type="entry name" value="TSP1_rpt"/>
</dbReference>
<dbReference type="InterPro" id="IPR011029">
    <property type="entry name" value="DEATH-like_dom_sf"/>
</dbReference>
<sequence length="1087" mass="119504">MMNKLGTRMMEGSKNVCFLTKASCNWKLVLLFLTHFLTAYGYVEVEDESKFPEALPDTDPWAYDVTWFQMEPEDAYIIRGKPATLTCRVASALKVYFKCNGAVVPNKRQTFKSSTHENTGAPITEVQLNVTREEVQDLPGSEKYRCECVAWNKRGAKRSQTAIVEVAYLKKYFEQSPYTKSVEMDSQTELRCIPPDGIPMPVISWVRDGRTIDPKRDPNYIITADGHLLIAQTRLSDMGNYSCVAENIASRRVSEPALLTVYVNGGWSQWSPWSDCQGLCGKGIQKRTRMCNSPAPLNGGRPCSGSSVQKQDCITPCPPTDGRWSTWSSWSICGPDCKHHKRRTCTNPPPTNGGRPCQGKDIMTANCTGGLCRDLGSEFVSIESTSHSSDQAARAVAETDIALYIGLGVAIAVFTVVAFFVVRLMRRKGRDHVMYDMAPSDYPPGYFPDPTKKLGMQPDLTANTSAGSTNSGVGLLFPEYTYPGSSVTNNKDNVPLTPDHSEHHYDVPHLHLQPTGSTNTASTVPLNPLTPLVIAPISVSTANNTVLSVTIASPSEDSSIRKNAGKESSMATSVDRFPRSVSSDSVSSAFSSSGPSRPNSLLYDDSPERMGGVSLNGGNGSGGGNVGNNLFRDSITSASLLLEGVDPECVAWAHANSSGCRITLKDTAVNLTIPEGALNKTEELFCALLTEDKDRPQLRDGQTLLSPVLSCGPRNVSLKKPAILSFQHCAALKYGGWMISLYHYEQETLSSSSSASSDNNYRCWKKLVTIGEETIHTPVFLQLDTNQVFLVTDRLEKFALVGESQTGKKAVKTLRLAAFAPAQVNPNSATEYSIRVYVLDDTTAALERVISQEKSMGGRMLDKPRSLLFQDGGDNLCISLEDVGAGWKCKGSYQELEFGRVWGCRQSNLHCSFTLEKTERKISAICFRLLAYQHVNLQKLTFRIRTEVGSMKSRSNQAMGVSNSSPEVTMAPRSSTVTTSSGCSSMTTLEPGSPLSRLPQTLKKRLCHCLDQPHPTGKDWRLLAQKLGVDRYTNYLTLKPSPTEYILDLWDVRNRKPEAITDLLNALRLMERHDAVSILEKEMGPWL</sequence>
<feature type="domain" description="Death" evidence="14">
    <location>
        <begin position="1016"/>
        <end position="1083"/>
    </location>
</feature>
<dbReference type="InterPro" id="IPR003599">
    <property type="entry name" value="Ig_sub"/>
</dbReference>
<dbReference type="SUPFAM" id="SSF47986">
    <property type="entry name" value="DEATH domain"/>
    <property type="match status" value="1"/>
</dbReference>
<feature type="compositionally biased region" description="Low complexity" evidence="13">
    <location>
        <begin position="573"/>
        <end position="600"/>
    </location>
</feature>
<dbReference type="InterPro" id="IPR057755">
    <property type="entry name" value="UNC5A-D-like_N"/>
</dbReference>
<dbReference type="Gene3D" id="2.60.220.30">
    <property type="match status" value="1"/>
</dbReference>
<dbReference type="SUPFAM" id="SSF48726">
    <property type="entry name" value="Immunoglobulin"/>
    <property type="match status" value="2"/>
</dbReference>
<feature type="region of interest" description="Disordered" evidence="13">
    <location>
        <begin position="953"/>
        <end position="995"/>
    </location>
</feature>
<dbReference type="PRINTS" id="PR01705">
    <property type="entry name" value="TSP1REPEAT"/>
</dbReference>
<dbReference type="Pfam" id="PF00531">
    <property type="entry name" value="Death"/>
    <property type="match status" value="1"/>
</dbReference>
<dbReference type="InterPro" id="IPR003598">
    <property type="entry name" value="Ig_sub2"/>
</dbReference>
<dbReference type="InterPro" id="IPR013098">
    <property type="entry name" value="Ig_I-set"/>
</dbReference>
<evidence type="ECO:0000256" key="2">
    <source>
        <dbReference type="ARBA" id="ARBA00009844"/>
    </source>
</evidence>
<evidence type="ECO:0000256" key="5">
    <source>
        <dbReference type="ARBA" id="ARBA00022729"/>
    </source>
</evidence>
<dbReference type="EMBL" id="CAXLJM020000038">
    <property type="protein sequence ID" value="CAL8106597.1"/>
    <property type="molecule type" value="Genomic_DNA"/>
</dbReference>
<dbReference type="Pfam" id="PF17217">
    <property type="entry name" value="UPA"/>
    <property type="match status" value="1"/>
</dbReference>
<feature type="compositionally biased region" description="Polar residues" evidence="13">
    <location>
        <begin position="953"/>
        <end position="967"/>
    </location>
</feature>
<dbReference type="Proteomes" id="UP001642540">
    <property type="component" value="Unassembled WGS sequence"/>
</dbReference>
<dbReference type="InterPro" id="IPR000488">
    <property type="entry name" value="Death_dom"/>
</dbReference>
<feature type="compositionally biased region" description="Low complexity" evidence="13">
    <location>
        <begin position="974"/>
        <end position="988"/>
    </location>
</feature>
<dbReference type="PANTHER" id="PTHR12582">
    <property type="entry name" value="NETRIN RECEPTOR UNC5"/>
    <property type="match status" value="1"/>
</dbReference>
<dbReference type="PROSITE" id="PS51145">
    <property type="entry name" value="ZU5"/>
    <property type="match status" value="1"/>
</dbReference>
<dbReference type="SMART" id="SM00209">
    <property type="entry name" value="TSP1"/>
    <property type="match status" value="2"/>
</dbReference>
<evidence type="ECO:0000256" key="1">
    <source>
        <dbReference type="ARBA" id="ARBA00004479"/>
    </source>
</evidence>
<dbReference type="PROSITE" id="PS50017">
    <property type="entry name" value="DEATH_DOMAIN"/>
    <property type="match status" value="1"/>
</dbReference>